<organism evidence="2 3">
    <name type="scientific">Polarella glacialis</name>
    <name type="common">Dinoflagellate</name>
    <dbReference type="NCBI Taxonomy" id="89957"/>
    <lineage>
        <taxon>Eukaryota</taxon>
        <taxon>Sar</taxon>
        <taxon>Alveolata</taxon>
        <taxon>Dinophyceae</taxon>
        <taxon>Suessiales</taxon>
        <taxon>Suessiaceae</taxon>
        <taxon>Polarella</taxon>
    </lineage>
</organism>
<dbReference type="EMBL" id="CAJNNV010032227">
    <property type="protein sequence ID" value="CAE8639327.1"/>
    <property type="molecule type" value="Genomic_DNA"/>
</dbReference>
<protein>
    <recommendedName>
        <fullName evidence="1">Methyltransferase FkbM domain-containing protein</fullName>
    </recommendedName>
</protein>
<dbReference type="SUPFAM" id="SSF53335">
    <property type="entry name" value="S-adenosyl-L-methionine-dependent methyltransferases"/>
    <property type="match status" value="1"/>
</dbReference>
<proteinExistence type="predicted"/>
<dbReference type="Pfam" id="PF05050">
    <property type="entry name" value="Methyltransf_21"/>
    <property type="match status" value="1"/>
</dbReference>
<gene>
    <name evidence="2" type="ORF">PGLA1383_LOCUS54373</name>
</gene>
<evidence type="ECO:0000313" key="3">
    <source>
        <dbReference type="Proteomes" id="UP000654075"/>
    </source>
</evidence>
<reference evidence="2" key="1">
    <citation type="submission" date="2021-02" db="EMBL/GenBank/DDBJ databases">
        <authorList>
            <person name="Dougan E. K."/>
            <person name="Rhodes N."/>
            <person name="Thang M."/>
            <person name="Chan C."/>
        </authorList>
    </citation>
    <scope>NUCLEOTIDE SEQUENCE</scope>
</reference>
<dbReference type="InterPro" id="IPR029063">
    <property type="entry name" value="SAM-dependent_MTases_sf"/>
</dbReference>
<accession>A0A813HNL4</accession>
<evidence type="ECO:0000259" key="1">
    <source>
        <dbReference type="Pfam" id="PF05050"/>
    </source>
</evidence>
<dbReference type="InterPro" id="IPR006342">
    <property type="entry name" value="FkbM_mtfrase"/>
</dbReference>
<comment type="caution">
    <text evidence="2">The sequence shown here is derived from an EMBL/GenBank/DDBJ whole genome shotgun (WGS) entry which is preliminary data.</text>
</comment>
<dbReference type="AlphaFoldDB" id="A0A813HNL4"/>
<feature type="domain" description="Methyltransferase FkbM" evidence="1">
    <location>
        <begin position="33"/>
        <end position="113"/>
    </location>
</feature>
<evidence type="ECO:0000313" key="2">
    <source>
        <dbReference type="EMBL" id="CAE8639327.1"/>
    </source>
</evidence>
<sequence>MPRCPDGGGHVSLAIQPGYEGEYIDLMRNVVNSSETSTAERVQCTTVKAALKEALGDERDIFFLKIDVEGLDANLLSSAINYLQRVRFLGFESSSDTAVFNGGLLRMLRNRGFACFLVQEGGLLPLFGGVFERASFLCQSLPGWATHHWGHRRGQCFGDVFCARGCDEALPSILRSMPREQMASSMQNLESMPGLAEQLLRSEFRCRPEAPRPNGQPLDGQQQASDWTAVTIANLPSSWFDFASGVLQQLRSAAPCSLDPHTGSSAGLVGRMLLFEKRSPVDAESEKRITNLGRQLIEAAMRHCDPRAALLWRVW</sequence>
<dbReference type="Proteomes" id="UP000654075">
    <property type="component" value="Unassembled WGS sequence"/>
</dbReference>
<name>A0A813HNL4_POLGL</name>
<keyword evidence="3" id="KW-1185">Reference proteome</keyword>
<dbReference type="Gene3D" id="3.40.50.150">
    <property type="entry name" value="Vaccinia Virus protein VP39"/>
    <property type="match status" value="1"/>
</dbReference>